<sequence>MAAGRGEFFRSFQESFESLEKKPTQPALGRRQPVRGRGKPGPGGIQSGQTGGKRRKRRPKAAPSSVSGNSLSFPQPRPKENKASSPKIKTSPSKENLLERLPSEILVKILSYLDPSSLSCISHVSKLFYQLANDDAVWHKIYTSEFGSQTWKPKALAGDAAQKVDPVEGEVEDRSPGRWKKMYFRTLAGQEVNKWRRELRYDNSPYTGLPRQTERVLRNLNVSWELTLCDYRGREITMEQSRAYFFESSVVVRWSGPSFLTYPQISSIQLYGVRKETLKSPKARRPGWRSLIIKQDTRVPVRYIGKDKLVKLRHLRPCFLIGTWRANHGIAFIMVSLHFHKLVEKSLLGSPVCPFSEPVDPPPADNSDPDFGLHGYTLHFVLHNTGAEIMSGHFRELSCRTIQIRAGLVELRVINRTNLSEHRPLSGNIKMPWKSEELEGVVENCCIVSLTLLDEFQKPFWCVSSPICIMMAMKQQSFDYSGEHFVMDFKDSDGQVKMKLVWFKEQKQFFLISLTVYISVWKINKHFSRAY</sequence>
<dbReference type="Gene3D" id="1.20.1280.50">
    <property type="match status" value="1"/>
</dbReference>
<dbReference type="EMBL" id="VHII01000023">
    <property type="protein sequence ID" value="KAF1372131.1"/>
    <property type="molecule type" value="Genomic_DNA"/>
</dbReference>
<evidence type="ECO:0000313" key="3">
    <source>
        <dbReference type="EMBL" id="KAF1372131.1"/>
    </source>
</evidence>
<evidence type="ECO:0000259" key="2">
    <source>
        <dbReference type="PROSITE" id="PS50181"/>
    </source>
</evidence>
<dbReference type="AlphaFoldDB" id="A0A6A5DNA9"/>
<dbReference type="PANTHER" id="PTHR46731">
    <property type="entry name" value="F-BOX ONLY PROTEIN 15"/>
    <property type="match status" value="1"/>
</dbReference>
<dbReference type="SMART" id="SM00256">
    <property type="entry name" value="FBOX"/>
    <property type="match status" value="1"/>
</dbReference>
<feature type="domain" description="F-box" evidence="2">
    <location>
        <begin position="95"/>
        <end position="141"/>
    </location>
</feature>
<dbReference type="OrthoDB" id="3219396at2759"/>
<reference evidence="3 4" key="1">
    <citation type="submission" date="2019-06" db="EMBL/GenBank/DDBJ databases">
        <title>A chromosome-scale genome assembly of the European perch, Perca fluviatilis.</title>
        <authorList>
            <person name="Roques C."/>
            <person name="Zahm M."/>
            <person name="Cabau C."/>
            <person name="Klopp C."/>
            <person name="Bouchez O."/>
            <person name="Donnadieu C."/>
            <person name="Kuhl H."/>
            <person name="Gislard M."/>
            <person name="Guendouz S."/>
            <person name="Journot L."/>
            <person name="Haffray P."/>
            <person name="Bestin A."/>
            <person name="Morvezen R."/>
            <person name="Feron R."/>
            <person name="Wen M."/>
            <person name="Jouanno E."/>
            <person name="Herpin A."/>
            <person name="Schartl M."/>
            <person name="Postlethwait J."/>
            <person name="Schaerlinger B."/>
            <person name="Chardard D."/>
            <person name="Lecocq T."/>
            <person name="Poncet C."/>
            <person name="Jaffrelo L."/>
            <person name="Lampietro C."/>
            <person name="Guiguen Y."/>
        </authorList>
    </citation>
    <scope>NUCLEOTIDE SEQUENCE [LARGE SCALE GENOMIC DNA]</scope>
    <source>
        <tissue evidence="3">Blood</tissue>
    </source>
</reference>
<dbReference type="PROSITE" id="PS50181">
    <property type="entry name" value="FBOX"/>
    <property type="match status" value="1"/>
</dbReference>
<accession>A0A6A5DNA9</accession>
<evidence type="ECO:0000313" key="4">
    <source>
        <dbReference type="Proteomes" id="UP000465112"/>
    </source>
</evidence>
<feature type="compositionally biased region" description="Gly residues" evidence="1">
    <location>
        <begin position="39"/>
        <end position="51"/>
    </location>
</feature>
<dbReference type="SUPFAM" id="SSF81383">
    <property type="entry name" value="F-box domain"/>
    <property type="match status" value="1"/>
</dbReference>
<dbReference type="PANTHER" id="PTHR46731:SF1">
    <property type="entry name" value="F-BOX ONLY PROTEIN 15"/>
    <property type="match status" value="1"/>
</dbReference>
<dbReference type="InterPro" id="IPR001810">
    <property type="entry name" value="F-box_dom"/>
</dbReference>
<comment type="caution">
    <text evidence="3">The sequence shown here is derived from an EMBL/GenBank/DDBJ whole genome shotgun (WGS) entry which is preliminary data.</text>
</comment>
<proteinExistence type="predicted"/>
<dbReference type="Proteomes" id="UP000465112">
    <property type="component" value="Chromosome 23"/>
</dbReference>
<protein>
    <recommendedName>
        <fullName evidence="2">F-box domain-containing protein</fullName>
    </recommendedName>
</protein>
<feature type="compositionally biased region" description="Polar residues" evidence="1">
    <location>
        <begin position="64"/>
        <end position="73"/>
    </location>
</feature>
<evidence type="ECO:0000256" key="1">
    <source>
        <dbReference type="SAM" id="MobiDB-lite"/>
    </source>
</evidence>
<feature type="compositionally biased region" description="Polar residues" evidence="1">
    <location>
        <begin position="83"/>
        <end position="94"/>
    </location>
</feature>
<feature type="region of interest" description="Disordered" evidence="1">
    <location>
        <begin position="14"/>
        <end position="95"/>
    </location>
</feature>
<dbReference type="InterPro" id="IPR036047">
    <property type="entry name" value="F-box-like_dom_sf"/>
</dbReference>
<name>A0A6A5DNA9_PERFL</name>
<keyword evidence="4" id="KW-1185">Reference proteome</keyword>
<gene>
    <name evidence="3" type="ORF">PFLUV_G00261920</name>
</gene>
<dbReference type="GO" id="GO:0019005">
    <property type="term" value="C:SCF ubiquitin ligase complex"/>
    <property type="evidence" value="ECO:0007669"/>
    <property type="project" value="TreeGrafter"/>
</dbReference>
<dbReference type="Pfam" id="PF12937">
    <property type="entry name" value="F-box-like"/>
    <property type="match status" value="1"/>
</dbReference>
<organism evidence="3 4">
    <name type="scientific">Perca fluviatilis</name>
    <name type="common">European perch</name>
    <dbReference type="NCBI Taxonomy" id="8168"/>
    <lineage>
        <taxon>Eukaryota</taxon>
        <taxon>Metazoa</taxon>
        <taxon>Chordata</taxon>
        <taxon>Craniata</taxon>
        <taxon>Vertebrata</taxon>
        <taxon>Euteleostomi</taxon>
        <taxon>Actinopterygii</taxon>
        <taxon>Neopterygii</taxon>
        <taxon>Teleostei</taxon>
        <taxon>Neoteleostei</taxon>
        <taxon>Acanthomorphata</taxon>
        <taxon>Eupercaria</taxon>
        <taxon>Perciformes</taxon>
        <taxon>Percoidei</taxon>
        <taxon>Percidae</taxon>
        <taxon>Percinae</taxon>
        <taxon>Perca</taxon>
    </lineage>
</organism>
<dbReference type="CDD" id="cd22093">
    <property type="entry name" value="F-box_FBXO15"/>
    <property type="match status" value="1"/>
</dbReference>